<dbReference type="EMBL" id="MH777204">
    <property type="protein sequence ID" value="AYA93696.1"/>
    <property type="molecule type" value="Genomic_DNA"/>
</dbReference>
<evidence type="ECO:0000256" key="1">
    <source>
        <dbReference type="SAM" id="MobiDB-lite"/>
    </source>
</evidence>
<reference evidence="2" key="1">
    <citation type="journal article" date="2018" name="Nat. Med.">
        <title>Expanded skin virome in DOCK8-deficient patients.</title>
        <authorList>
            <consortium name="NISC Comparative Sequencing Program"/>
            <person name="Tirosh O."/>
            <person name="Conlan S."/>
            <person name="Deming C."/>
            <person name="Lee-Lin S.Q."/>
            <person name="Huang X."/>
            <person name="Su H.C."/>
            <person name="Freeman A.F."/>
            <person name="Segre J.A."/>
            <person name="Kong H.H."/>
        </authorList>
    </citation>
    <scope>NUCLEOTIDE SEQUENCE</scope>
    <source>
        <strain evidence="2">HPV-mSK_059</strain>
    </source>
</reference>
<name>A0A385PKZ7_9PAPI</name>
<proteinExistence type="predicted"/>
<sequence>MLKHMVPQENGQCILKIKLFLLFLLASLKAPSPDLFKGLQRDSLAPPRTPPVRKPQDDRRTKREELAQPPRRHLRYDDDDEDPNSNKENIPPYDPNADDWRKTLLQHLLQKWEAELNWYQEEVLRDLQGLRQKLGIPQ</sequence>
<organism evidence="2">
    <name type="scientific">Human papillomavirus</name>
    <dbReference type="NCBI Taxonomy" id="10566"/>
    <lineage>
        <taxon>Viruses</taxon>
        <taxon>Monodnaviria</taxon>
        <taxon>Shotokuvirae</taxon>
        <taxon>Cossaviricota</taxon>
        <taxon>Papovaviricetes</taxon>
        <taxon>Zurhausenvirales</taxon>
        <taxon>Papillomaviridae</taxon>
    </lineage>
</organism>
<protein>
    <submittedName>
        <fullName evidence="2">E4 protein</fullName>
    </submittedName>
</protein>
<evidence type="ECO:0000313" key="2">
    <source>
        <dbReference type="EMBL" id="AYA93696.1"/>
    </source>
</evidence>
<feature type="region of interest" description="Disordered" evidence="1">
    <location>
        <begin position="36"/>
        <end position="97"/>
    </location>
</feature>
<accession>A0A385PKZ7</accession>
<feature type="compositionally biased region" description="Basic and acidic residues" evidence="1">
    <location>
        <begin position="54"/>
        <end position="66"/>
    </location>
</feature>